<feature type="transmembrane region" description="Helical" evidence="2">
    <location>
        <begin position="113"/>
        <end position="139"/>
    </location>
</feature>
<keyword evidence="2" id="KW-0472">Membrane</keyword>
<evidence type="ECO:0000256" key="1">
    <source>
        <dbReference type="SAM" id="MobiDB-lite"/>
    </source>
</evidence>
<keyword evidence="2" id="KW-1133">Transmembrane helix</keyword>
<feature type="compositionally biased region" description="Polar residues" evidence="1">
    <location>
        <begin position="1"/>
        <end position="16"/>
    </location>
</feature>
<evidence type="ECO:0000313" key="5">
    <source>
        <dbReference type="Proteomes" id="UP000239649"/>
    </source>
</evidence>
<dbReference type="InterPro" id="IPR053240">
    <property type="entry name" value="VTT_domain"/>
</dbReference>
<feature type="domain" description="VTT" evidence="3">
    <location>
        <begin position="102"/>
        <end position="220"/>
    </location>
</feature>
<dbReference type="InterPro" id="IPR032816">
    <property type="entry name" value="VTT_dom"/>
</dbReference>
<keyword evidence="5" id="KW-1185">Reference proteome</keyword>
<feature type="transmembrane region" description="Helical" evidence="2">
    <location>
        <begin position="85"/>
        <end position="107"/>
    </location>
</feature>
<sequence>MKNGAATSSVDKSSSPEPADGAVPGDVRQHSSHCLSVATVNSKLVASLGVVGGLTVLVAGGVLFREQISAFVNYFITLVDDLGPLGYAAFAVIYFLLEVLAFPALPITMAAGAIFGAVPGTVVVSVAATAASTAAFLIARYAARDRVLQYAAANPKFAAIDKAIGIHGFKVVVLLRLSPLLPLAASNYLYGLTSVDTASYVLGSWLGMLPGTFAYVAAGAAGQQLLQSGSGLDAPQWWQVGAALGISGVTLGYVGKLATKAVADVEKETAEEVAAEAADRAAADAAADATTGGQE</sequence>
<dbReference type="PANTHER" id="PTHR46826">
    <property type="match status" value="1"/>
</dbReference>
<organism evidence="4 5">
    <name type="scientific">Micractinium conductrix</name>
    <dbReference type="NCBI Taxonomy" id="554055"/>
    <lineage>
        <taxon>Eukaryota</taxon>
        <taxon>Viridiplantae</taxon>
        <taxon>Chlorophyta</taxon>
        <taxon>core chlorophytes</taxon>
        <taxon>Trebouxiophyceae</taxon>
        <taxon>Chlorellales</taxon>
        <taxon>Chlorellaceae</taxon>
        <taxon>Chlorella clade</taxon>
        <taxon>Micractinium</taxon>
    </lineage>
</organism>
<protein>
    <submittedName>
        <fullName evidence="4">Transmembrane 64-like</fullName>
    </submittedName>
</protein>
<reference evidence="4 5" key="1">
    <citation type="journal article" date="2018" name="Plant J.">
        <title>Genome sequences of Chlorella sorokiniana UTEX 1602 and Micractinium conductrix SAG 241.80: implications to maltose excretion by a green alga.</title>
        <authorList>
            <person name="Arriola M.B."/>
            <person name="Velmurugan N."/>
            <person name="Zhang Y."/>
            <person name="Plunkett M.H."/>
            <person name="Hondzo H."/>
            <person name="Barney B.M."/>
        </authorList>
    </citation>
    <scope>NUCLEOTIDE SEQUENCE [LARGE SCALE GENOMIC DNA]</scope>
    <source>
        <strain evidence="4 5">SAG 241.80</strain>
    </source>
</reference>
<gene>
    <name evidence="4" type="ORF">C2E20_2091</name>
</gene>
<dbReference type="Proteomes" id="UP000239649">
    <property type="component" value="Unassembled WGS sequence"/>
</dbReference>
<accession>A0A2P6VK41</accession>
<evidence type="ECO:0000259" key="3">
    <source>
        <dbReference type="Pfam" id="PF09335"/>
    </source>
</evidence>
<dbReference type="AlphaFoldDB" id="A0A2P6VK41"/>
<name>A0A2P6VK41_9CHLO</name>
<keyword evidence="2" id="KW-0812">Transmembrane</keyword>
<feature type="transmembrane region" description="Helical" evidence="2">
    <location>
        <begin position="44"/>
        <end position="64"/>
    </location>
</feature>
<evidence type="ECO:0000256" key="2">
    <source>
        <dbReference type="SAM" id="Phobius"/>
    </source>
</evidence>
<evidence type="ECO:0000313" key="4">
    <source>
        <dbReference type="EMBL" id="PSC74471.1"/>
    </source>
</evidence>
<dbReference type="EMBL" id="LHPF02000004">
    <property type="protein sequence ID" value="PSC74471.1"/>
    <property type="molecule type" value="Genomic_DNA"/>
</dbReference>
<dbReference type="PANTHER" id="PTHR46826:SF1">
    <property type="entry name" value="TVP38_TMEM64 FAMILY MEMBRANE PROTEIN YDJX"/>
    <property type="match status" value="1"/>
</dbReference>
<proteinExistence type="predicted"/>
<dbReference type="Pfam" id="PF09335">
    <property type="entry name" value="VTT_dom"/>
    <property type="match status" value="1"/>
</dbReference>
<feature type="region of interest" description="Disordered" evidence="1">
    <location>
        <begin position="1"/>
        <end position="27"/>
    </location>
</feature>
<dbReference type="OrthoDB" id="166803at2759"/>
<comment type="caution">
    <text evidence="4">The sequence shown here is derived from an EMBL/GenBank/DDBJ whole genome shotgun (WGS) entry which is preliminary data.</text>
</comment>
<dbReference type="STRING" id="554055.A0A2P6VK41"/>